<dbReference type="SUPFAM" id="SSF50494">
    <property type="entry name" value="Trypsin-like serine proteases"/>
    <property type="match status" value="1"/>
</dbReference>
<proteinExistence type="predicted"/>
<gene>
    <name evidence="1" type="ORF">SEPCBS57363_003658</name>
</gene>
<accession>A0ABP0DPG4</accession>
<protein>
    <submittedName>
        <fullName evidence="1">Uncharacterized protein</fullName>
    </submittedName>
</protein>
<dbReference type="Proteomes" id="UP001642501">
    <property type="component" value="Unassembled WGS sequence"/>
</dbReference>
<dbReference type="EMBL" id="CAWUOM010000060">
    <property type="protein sequence ID" value="CAK7269548.1"/>
    <property type="molecule type" value="Genomic_DNA"/>
</dbReference>
<dbReference type="InterPro" id="IPR009003">
    <property type="entry name" value="Peptidase_S1_PA"/>
</dbReference>
<keyword evidence="2" id="KW-1185">Reference proteome</keyword>
<reference evidence="1 2" key="1">
    <citation type="submission" date="2024-01" db="EMBL/GenBank/DDBJ databases">
        <authorList>
            <person name="Allen C."/>
            <person name="Tagirdzhanova G."/>
        </authorList>
    </citation>
    <scope>NUCLEOTIDE SEQUENCE [LARGE SCALE GENOMIC DNA]</scope>
    <source>
        <strain evidence="1 2">CBS 573.63</strain>
    </source>
</reference>
<organism evidence="1 2">
    <name type="scientific">Sporothrix epigloea</name>
    <dbReference type="NCBI Taxonomy" id="1892477"/>
    <lineage>
        <taxon>Eukaryota</taxon>
        <taxon>Fungi</taxon>
        <taxon>Dikarya</taxon>
        <taxon>Ascomycota</taxon>
        <taxon>Pezizomycotina</taxon>
        <taxon>Sordariomycetes</taxon>
        <taxon>Sordariomycetidae</taxon>
        <taxon>Ophiostomatales</taxon>
        <taxon>Ophiostomataceae</taxon>
        <taxon>Sporothrix</taxon>
    </lineage>
</organism>
<comment type="caution">
    <text evidence="1">The sequence shown here is derived from an EMBL/GenBank/DDBJ whole genome shotgun (WGS) entry which is preliminary data.</text>
</comment>
<evidence type="ECO:0000313" key="2">
    <source>
        <dbReference type="Proteomes" id="UP001642501"/>
    </source>
</evidence>
<evidence type="ECO:0000313" key="1">
    <source>
        <dbReference type="EMBL" id="CAK7269548.1"/>
    </source>
</evidence>
<name>A0ABP0DPG4_9PEZI</name>
<sequence length="459" mass="50775">MAAKFDGTTTDGPAALEGLPWTSIDVLRIGRTELQEYGRPVIVWVGVSPSAMSKIAAPWTLIASKLRAVRAALDAENLTDVECEMRESNVIRAVDTSPRLLQSPCGSAQEGISPSELAAIHTVSTAVGRGITPTHRQSSTGTLGLYLVAEEEKGDKCKDAGAVWALTCHHVALPELGDLREPPATMMLSLKQIQESKLDSVHPCDEKQRERCQQLRRLMSSFQTCETSRTLGVVHHAPPIGVHRAEGEATFTRDWALIELDRQKFPVGFDFESLVYTGDDAEKDEEDQVWALINEHIFSFTSQPKPVYRFPSDNFVRLHGIVPRVEYLGRPPAHNLVANVENDPHLIVLKRGYTTGLTAGVVLDIESKTRYYYSGTLFFESQELTVVHISRKRSTWEKKVQFSDGGDSGSIIFDLKGRVVAMLTGGSGDDGRFDLTYSTPFVNLKADIEKTIGRRLRLP</sequence>